<comment type="caution">
    <text evidence="3">The sequence shown here is derived from an EMBL/GenBank/DDBJ whole genome shotgun (WGS) entry which is preliminary data.</text>
</comment>
<feature type="compositionally biased region" description="Basic and acidic residues" evidence="2">
    <location>
        <begin position="497"/>
        <end position="520"/>
    </location>
</feature>
<dbReference type="Proteomes" id="UP000653454">
    <property type="component" value="Unassembled WGS sequence"/>
</dbReference>
<reference evidence="3" key="1">
    <citation type="submission" date="2020-11" db="EMBL/GenBank/DDBJ databases">
        <authorList>
            <person name="Whiteford S."/>
        </authorList>
    </citation>
    <scope>NUCLEOTIDE SEQUENCE</scope>
</reference>
<feature type="region of interest" description="Disordered" evidence="2">
    <location>
        <begin position="325"/>
        <end position="366"/>
    </location>
</feature>
<evidence type="ECO:0000256" key="1">
    <source>
        <dbReference type="ARBA" id="ARBA00022737"/>
    </source>
</evidence>
<dbReference type="SUPFAM" id="SSF48371">
    <property type="entry name" value="ARM repeat"/>
    <property type="match status" value="1"/>
</dbReference>
<keyword evidence="1" id="KW-0677">Repeat</keyword>
<dbReference type="InterPro" id="IPR051177">
    <property type="entry name" value="CIK-Related_Protein"/>
</dbReference>
<dbReference type="InterPro" id="IPR016024">
    <property type="entry name" value="ARM-type_fold"/>
</dbReference>
<dbReference type="AlphaFoldDB" id="A0A8S4G5F4"/>
<feature type="compositionally biased region" description="Basic and acidic residues" evidence="2">
    <location>
        <begin position="357"/>
        <end position="366"/>
    </location>
</feature>
<dbReference type="PANTHER" id="PTHR12984">
    <property type="entry name" value="SCY1-RELATED S/T PROTEIN KINASE-LIKE"/>
    <property type="match status" value="1"/>
</dbReference>
<organism evidence="3 4">
    <name type="scientific">Plutella xylostella</name>
    <name type="common">Diamondback moth</name>
    <name type="synonym">Plutella maculipennis</name>
    <dbReference type="NCBI Taxonomy" id="51655"/>
    <lineage>
        <taxon>Eukaryota</taxon>
        <taxon>Metazoa</taxon>
        <taxon>Ecdysozoa</taxon>
        <taxon>Arthropoda</taxon>
        <taxon>Hexapoda</taxon>
        <taxon>Insecta</taxon>
        <taxon>Pterygota</taxon>
        <taxon>Neoptera</taxon>
        <taxon>Endopterygota</taxon>
        <taxon>Lepidoptera</taxon>
        <taxon>Glossata</taxon>
        <taxon>Ditrysia</taxon>
        <taxon>Yponomeutoidea</taxon>
        <taxon>Plutellidae</taxon>
        <taxon>Plutella</taxon>
    </lineage>
</organism>
<feature type="compositionally biased region" description="Low complexity" evidence="2">
    <location>
        <begin position="339"/>
        <end position="355"/>
    </location>
</feature>
<dbReference type="InterPro" id="IPR011989">
    <property type="entry name" value="ARM-like"/>
</dbReference>
<gene>
    <name evidence="3" type="ORF">PLXY2_LOCUS14577</name>
</gene>
<accession>A0A8S4G5F4</accession>
<dbReference type="Pfam" id="PF02985">
    <property type="entry name" value="HEAT"/>
    <property type="match status" value="1"/>
</dbReference>
<proteinExistence type="predicted"/>
<evidence type="ECO:0000313" key="4">
    <source>
        <dbReference type="Proteomes" id="UP000653454"/>
    </source>
</evidence>
<evidence type="ECO:0000313" key="3">
    <source>
        <dbReference type="EMBL" id="CAG9136315.1"/>
    </source>
</evidence>
<keyword evidence="4" id="KW-1185">Reference proteome</keyword>
<evidence type="ECO:0000256" key="2">
    <source>
        <dbReference type="SAM" id="MobiDB-lite"/>
    </source>
</evidence>
<dbReference type="InterPro" id="IPR000357">
    <property type="entry name" value="HEAT"/>
</dbReference>
<name>A0A8S4G5F4_PLUXY</name>
<feature type="region of interest" description="Disordered" evidence="2">
    <location>
        <begin position="484"/>
        <end position="541"/>
    </location>
</feature>
<feature type="region of interest" description="Disordered" evidence="2">
    <location>
        <begin position="460"/>
        <end position="479"/>
    </location>
</feature>
<protein>
    <submittedName>
        <fullName evidence="3">(diamondback moth) hypothetical protein</fullName>
    </submittedName>
</protein>
<dbReference type="EMBL" id="CAJHNJ030000135">
    <property type="protein sequence ID" value="CAG9136315.1"/>
    <property type="molecule type" value="Genomic_DNA"/>
</dbReference>
<sequence>MKFQKKRTDPTIREQTVKSVVHLAPKLSYNNLNVEVLRHFARLQSKDDQGEISYNNLNVEVLRHFARLQSKDDQGGIRTNTTVCLGKVAAHLHPQIRQKVLVSAFVRATRDAFPPARQAGVLALAATQQYFLLAEVANRVLPALCPLTNDPEKQVSVAVSFWWKGFVLEGVRVPARQAGVLALAATQQYFLLAEVANRVLPALCPLTNDPEKQVRDAAFRTIRGFLGKLEKVSEDPSLKEGMEADVHTATPSLSNAAATWAGWAVTAVTAKFYRSHSDTARVNPKCALSKPGSLDTQHNAAATWAGWAVTAKFYRSHSDTARVNPKCALSKPGSLEQPSSSSMSTTTSSVTSMTSLEHSESASDYDPEHWDMAAWGEIDSSAGTGASAKSPASSGSAAAAGGLAALCEDEWDNEEWGTLQEEPTAEAELASPSETWNNSQWADPVLTSVTHNAAATFVRNSLEHRPSHQNSNDSLGGWEDTEFQPIEEVVDGNNASKMEEMRKKREERKLQRQREMEARRNARGQGPMKLGTKIAAAPPPF</sequence>
<dbReference type="Gene3D" id="1.25.10.10">
    <property type="entry name" value="Leucine-rich Repeat Variant"/>
    <property type="match status" value="3"/>
</dbReference>
<dbReference type="PANTHER" id="PTHR12984:SF3">
    <property type="entry name" value="N-TERMINAL KINASE-LIKE PROTEIN"/>
    <property type="match status" value="1"/>
</dbReference>